<feature type="domain" description="GP-PDE" evidence="2">
    <location>
        <begin position="48"/>
        <end position="284"/>
    </location>
</feature>
<dbReference type="EMBL" id="BMUL01000008">
    <property type="protein sequence ID" value="GHA88594.1"/>
    <property type="molecule type" value="Genomic_DNA"/>
</dbReference>
<sequence>MTPLRFRRRAAVSGAALAAALLVATPAPLPDPGPGPAAPAAAPVARALTVIAHRGASAAAPENTLVSDEVARRSGAEWIENDVQPSRDGVPYVVHDATVDRTTDGSGPVRSLTSARLDALDAGSWFAPSFAGARVPTLAAQLADLRTRGGRLLLEIKGPHSRAEVARIVRDVWEQRIARRVMVQSFDPASLRYVRELAPELPRALLRERLDADPVAVARELGLSAYNVSYRGLSARTGVVAELRAAGVAVDVWTVDDPERWRVLAGLGVTGVITDRPAELAGWNAARRGPGPSR</sequence>
<dbReference type="Proteomes" id="UP000644020">
    <property type="component" value="Unassembled WGS sequence"/>
</dbReference>
<comment type="caution">
    <text evidence="3">The sequence shown here is derived from an EMBL/GenBank/DDBJ whole genome shotgun (WGS) entry which is preliminary data.</text>
</comment>
<dbReference type="RefSeq" id="WP_229849820.1">
    <property type="nucleotide sequence ID" value="NZ_BMUL01000008.1"/>
</dbReference>
<feature type="chain" id="PRO_5037793208" evidence="1">
    <location>
        <begin position="30"/>
        <end position="294"/>
    </location>
</feature>
<evidence type="ECO:0000313" key="3">
    <source>
        <dbReference type="EMBL" id="GHA88594.1"/>
    </source>
</evidence>
<dbReference type="InterPro" id="IPR006311">
    <property type="entry name" value="TAT_signal"/>
</dbReference>
<dbReference type="PROSITE" id="PS51318">
    <property type="entry name" value="TAT"/>
    <property type="match status" value="1"/>
</dbReference>
<feature type="signal peptide" evidence="1">
    <location>
        <begin position="1"/>
        <end position="29"/>
    </location>
</feature>
<organism evidence="3 4">
    <name type="scientific">Streptomyces termitum</name>
    <dbReference type="NCBI Taxonomy" id="67368"/>
    <lineage>
        <taxon>Bacteria</taxon>
        <taxon>Bacillati</taxon>
        <taxon>Actinomycetota</taxon>
        <taxon>Actinomycetes</taxon>
        <taxon>Kitasatosporales</taxon>
        <taxon>Streptomycetaceae</taxon>
        <taxon>Streptomyces</taxon>
    </lineage>
</organism>
<proteinExistence type="predicted"/>
<dbReference type="PANTHER" id="PTHR46211">
    <property type="entry name" value="GLYCEROPHOSPHORYL DIESTER PHOSPHODIESTERASE"/>
    <property type="match status" value="1"/>
</dbReference>
<evidence type="ECO:0000256" key="1">
    <source>
        <dbReference type="SAM" id="SignalP"/>
    </source>
</evidence>
<gene>
    <name evidence="3" type="ORF">GCM10010305_35270</name>
</gene>
<keyword evidence="1" id="KW-0732">Signal</keyword>
<evidence type="ECO:0000313" key="4">
    <source>
        <dbReference type="Proteomes" id="UP000644020"/>
    </source>
</evidence>
<dbReference type="PROSITE" id="PS51704">
    <property type="entry name" value="GP_PDE"/>
    <property type="match status" value="1"/>
</dbReference>
<reference evidence="3" key="1">
    <citation type="journal article" date="2014" name="Int. J. Syst. Evol. Microbiol.">
        <title>Complete genome sequence of Corynebacterium casei LMG S-19264T (=DSM 44701T), isolated from a smear-ripened cheese.</title>
        <authorList>
            <consortium name="US DOE Joint Genome Institute (JGI-PGF)"/>
            <person name="Walter F."/>
            <person name="Albersmeier A."/>
            <person name="Kalinowski J."/>
            <person name="Ruckert C."/>
        </authorList>
    </citation>
    <scope>NUCLEOTIDE SEQUENCE</scope>
    <source>
        <strain evidence="3">JCM 4518</strain>
    </source>
</reference>
<protein>
    <submittedName>
        <fullName evidence="3">Glycerophosphodiester phosphodiesterase</fullName>
    </submittedName>
</protein>
<dbReference type="Pfam" id="PF03009">
    <property type="entry name" value="GDPD"/>
    <property type="match status" value="1"/>
</dbReference>
<evidence type="ECO:0000259" key="2">
    <source>
        <dbReference type="PROSITE" id="PS51704"/>
    </source>
</evidence>
<name>A0A918T369_9ACTN</name>
<dbReference type="GO" id="GO:0006629">
    <property type="term" value="P:lipid metabolic process"/>
    <property type="evidence" value="ECO:0007669"/>
    <property type="project" value="InterPro"/>
</dbReference>
<keyword evidence="4" id="KW-1185">Reference proteome</keyword>
<dbReference type="Gene3D" id="3.20.20.190">
    <property type="entry name" value="Phosphatidylinositol (PI) phosphodiesterase"/>
    <property type="match status" value="1"/>
</dbReference>
<dbReference type="PANTHER" id="PTHR46211:SF1">
    <property type="entry name" value="GLYCEROPHOSPHODIESTER PHOSPHODIESTERASE, CYTOPLASMIC"/>
    <property type="match status" value="1"/>
</dbReference>
<dbReference type="GO" id="GO:0008081">
    <property type="term" value="F:phosphoric diester hydrolase activity"/>
    <property type="evidence" value="ECO:0007669"/>
    <property type="project" value="InterPro"/>
</dbReference>
<accession>A0A918T369</accession>
<dbReference type="InterPro" id="IPR030395">
    <property type="entry name" value="GP_PDE_dom"/>
</dbReference>
<dbReference type="InterPro" id="IPR017946">
    <property type="entry name" value="PLC-like_Pdiesterase_TIM-brl"/>
</dbReference>
<dbReference type="SUPFAM" id="SSF51695">
    <property type="entry name" value="PLC-like phosphodiesterases"/>
    <property type="match status" value="1"/>
</dbReference>
<dbReference type="AlphaFoldDB" id="A0A918T369"/>
<reference evidence="3" key="2">
    <citation type="submission" date="2020-09" db="EMBL/GenBank/DDBJ databases">
        <authorList>
            <person name="Sun Q."/>
            <person name="Ohkuma M."/>
        </authorList>
    </citation>
    <scope>NUCLEOTIDE SEQUENCE</scope>
    <source>
        <strain evidence="3">JCM 4518</strain>
    </source>
</reference>